<keyword evidence="3" id="KW-1185">Reference proteome</keyword>
<dbReference type="VEuPathDB" id="FungiDB:PV07_07936"/>
<dbReference type="EMBL" id="KN847043">
    <property type="protein sequence ID" value="KIW28257.1"/>
    <property type="molecule type" value="Genomic_DNA"/>
</dbReference>
<reference evidence="2 3" key="1">
    <citation type="submission" date="2015-01" db="EMBL/GenBank/DDBJ databases">
        <title>The Genome Sequence of Cladophialophora immunda CBS83496.</title>
        <authorList>
            <consortium name="The Broad Institute Genomics Platform"/>
            <person name="Cuomo C."/>
            <person name="de Hoog S."/>
            <person name="Gorbushina A."/>
            <person name="Stielow B."/>
            <person name="Teixiera M."/>
            <person name="Abouelleil A."/>
            <person name="Chapman S.B."/>
            <person name="Priest M."/>
            <person name="Young S.K."/>
            <person name="Wortman J."/>
            <person name="Nusbaum C."/>
            <person name="Birren B."/>
        </authorList>
    </citation>
    <scope>NUCLEOTIDE SEQUENCE [LARGE SCALE GENOMIC DNA]</scope>
    <source>
        <strain evidence="2 3">CBS 83496</strain>
    </source>
</reference>
<evidence type="ECO:0000313" key="3">
    <source>
        <dbReference type="Proteomes" id="UP000054466"/>
    </source>
</evidence>
<gene>
    <name evidence="2" type="ORF">PV07_07936</name>
</gene>
<dbReference type="HOGENOM" id="CLU_667317_0_0_1"/>
<evidence type="ECO:0000256" key="1">
    <source>
        <dbReference type="SAM" id="MobiDB-lite"/>
    </source>
</evidence>
<dbReference type="RefSeq" id="XP_016248473.1">
    <property type="nucleotide sequence ID" value="XM_016395054.1"/>
</dbReference>
<dbReference type="CDD" id="cd09917">
    <property type="entry name" value="F-box_SF"/>
    <property type="match status" value="1"/>
</dbReference>
<dbReference type="Proteomes" id="UP000054466">
    <property type="component" value="Unassembled WGS sequence"/>
</dbReference>
<protein>
    <submittedName>
        <fullName evidence="2">Uncharacterized protein</fullName>
    </submittedName>
</protein>
<evidence type="ECO:0000313" key="2">
    <source>
        <dbReference type="EMBL" id="KIW28257.1"/>
    </source>
</evidence>
<feature type="region of interest" description="Disordered" evidence="1">
    <location>
        <begin position="370"/>
        <end position="412"/>
    </location>
</feature>
<dbReference type="OrthoDB" id="4134354at2759"/>
<organism evidence="2 3">
    <name type="scientific">Cladophialophora immunda</name>
    <dbReference type="NCBI Taxonomy" id="569365"/>
    <lineage>
        <taxon>Eukaryota</taxon>
        <taxon>Fungi</taxon>
        <taxon>Dikarya</taxon>
        <taxon>Ascomycota</taxon>
        <taxon>Pezizomycotina</taxon>
        <taxon>Eurotiomycetes</taxon>
        <taxon>Chaetothyriomycetidae</taxon>
        <taxon>Chaetothyriales</taxon>
        <taxon>Herpotrichiellaceae</taxon>
        <taxon>Cladophialophora</taxon>
    </lineage>
</organism>
<sequence length="412" mass="47329">MAFPILTTEDLGALSVVRREQLFQYKVDTFSRLPDEILLLILSQVITGCISLYQGGSRHLLRSAAYVRRVCRRFRALADQLMFNTPLQQILLIGPIFGDFRQMTSIYEEYRNILWTRLSRGSPGHISLRTTVHFLPCLDTSDSVNWFRDNSLAEELNDELAPQRAITGHYAAALVLSRILQEVIDRQYGKDGKKSLFLVFHEIDMTYFRGDQYFQERHCHPEFMPFWDSKGMQLILREWGWIFQPPCKKNYHHIQIILPNVAWATSANPRNELEAGNLCVADLRRAFEQENDSIWGEMGLLLPPENQFQRENMIWLPGFSFPVVIPKDSLYAKWLGPLAQEAAEIFCFTVRGLTVGVDIDGEISVLKRTWQPPSEPVESSSDPDTDVANTEKARQHQAVSLKRSERIPALGN</sequence>
<dbReference type="AlphaFoldDB" id="A0A0D2ASW3"/>
<name>A0A0D2ASW3_9EURO</name>
<accession>A0A0D2ASW3</accession>
<dbReference type="Gene3D" id="1.20.1280.50">
    <property type="match status" value="1"/>
</dbReference>
<dbReference type="GeneID" id="27347130"/>
<proteinExistence type="predicted"/>